<evidence type="ECO:0000313" key="4">
    <source>
        <dbReference type="WBParaSite" id="GPUH_0002464301-mRNA-1"/>
    </source>
</evidence>
<evidence type="ECO:0000313" key="3">
    <source>
        <dbReference type="Proteomes" id="UP000271098"/>
    </source>
</evidence>
<name>A0A183EUH2_9BILA</name>
<evidence type="ECO:0000313" key="2">
    <source>
        <dbReference type="EMBL" id="VDN43080.1"/>
    </source>
</evidence>
<keyword evidence="3" id="KW-1185">Reference proteome</keyword>
<keyword evidence="1" id="KW-0812">Transmembrane</keyword>
<dbReference type="EMBL" id="UYRT01101785">
    <property type="protein sequence ID" value="VDN43080.1"/>
    <property type="molecule type" value="Genomic_DNA"/>
</dbReference>
<keyword evidence="1" id="KW-1133">Transmembrane helix</keyword>
<feature type="transmembrane region" description="Helical" evidence="1">
    <location>
        <begin position="53"/>
        <end position="75"/>
    </location>
</feature>
<dbReference type="WBParaSite" id="GPUH_0002464301-mRNA-1">
    <property type="protein sequence ID" value="GPUH_0002464301-mRNA-1"/>
    <property type="gene ID" value="GPUH_0002464301"/>
</dbReference>
<protein>
    <submittedName>
        <fullName evidence="4">Ovule protein</fullName>
    </submittedName>
</protein>
<evidence type="ECO:0000256" key="1">
    <source>
        <dbReference type="SAM" id="Phobius"/>
    </source>
</evidence>
<proteinExistence type="predicted"/>
<dbReference type="AlphaFoldDB" id="A0A183EUH2"/>
<keyword evidence="1" id="KW-0472">Membrane</keyword>
<sequence length="76" mass="8698">MQRIRSMWNRLYQHHAVSALSKLQEKQQLALHRKISVISNRLSNSSSSNSSHLLVTVEIISTAEGFFLLTISFFLP</sequence>
<reference evidence="2 3" key="2">
    <citation type="submission" date="2018-11" db="EMBL/GenBank/DDBJ databases">
        <authorList>
            <consortium name="Pathogen Informatics"/>
        </authorList>
    </citation>
    <scope>NUCLEOTIDE SEQUENCE [LARGE SCALE GENOMIC DNA]</scope>
</reference>
<dbReference type="Proteomes" id="UP000271098">
    <property type="component" value="Unassembled WGS sequence"/>
</dbReference>
<reference evidence="4" key="1">
    <citation type="submission" date="2016-06" db="UniProtKB">
        <authorList>
            <consortium name="WormBaseParasite"/>
        </authorList>
    </citation>
    <scope>IDENTIFICATION</scope>
</reference>
<accession>A0A183EUH2</accession>
<gene>
    <name evidence="2" type="ORF">GPUH_LOCUS24613</name>
</gene>
<organism evidence="4">
    <name type="scientific">Gongylonema pulchrum</name>
    <dbReference type="NCBI Taxonomy" id="637853"/>
    <lineage>
        <taxon>Eukaryota</taxon>
        <taxon>Metazoa</taxon>
        <taxon>Ecdysozoa</taxon>
        <taxon>Nematoda</taxon>
        <taxon>Chromadorea</taxon>
        <taxon>Rhabditida</taxon>
        <taxon>Spirurina</taxon>
        <taxon>Spiruromorpha</taxon>
        <taxon>Spiruroidea</taxon>
        <taxon>Gongylonematidae</taxon>
        <taxon>Gongylonema</taxon>
    </lineage>
</organism>